<gene>
    <name evidence="2" type="ORF">NQG31_07675</name>
</gene>
<dbReference type="InterPro" id="IPR048936">
    <property type="entry name" value="MvdD-like_ATPgrasp"/>
</dbReference>
<dbReference type="PANTHER" id="PTHR21621">
    <property type="entry name" value="RIBOSOMAL PROTEIN S6 MODIFICATION PROTEIN"/>
    <property type="match status" value="1"/>
</dbReference>
<proteinExistence type="predicted"/>
<name>A0ABT2L0T4_9BACL</name>
<dbReference type="SUPFAM" id="SSF56059">
    <property type="entry name" value="Glutathione synthetase ATP-binding domain-like"/>
    <property type="match status" value="1"/>
</dbReference>
<evidence type="ECO:0000313" key="2">
    <source>
        <dbReference type="EMBL" id="MCT4795420.1"/>
    </source>
</evidence>
<dbReference type="RefSeq" id="WP_034815554.1">
    <property type="nucleotide sequence ID" value="NZ_JANIEK010000025.1"/>
</dbReference>
<dbReference type="Gene3D" id="3.30.470.20">
    <property type="entry name" value="ATP-grasp fold, B domain"/>
    <property type="match status" value="1"/>
</dbReference>
<dbReference type="EMBL" id="JANIEK010000025">
    <property type="protein sequence ID" value="MCT4795420.1"/>
    <property type="molecule type" value="Genomic_DNA"/>
</dbReference>
<feature type="domain" description="MvdD-like pre-ATP grasp" evidence="1">
    <location>
        <begin position="4"/>
        <end position="104"/>
    </location>
</feature>
<dbReference type="PANTHER" id="PTHR21621:SF7">
    <property type="entry name" value="RIBOSOMAL PROTEIN BS6--L-GLUTAMATE LIGASE"/>
    <property type="match status" value="1"/>
</dbReference>
<accession>A0ABT2L0T4</accession>
<dbReference type="Proteomes" id="UP001206821">
    <property type="component" value="Unassembled WGS sequence"/>
</dbReference>
<sequence length="308" mass="35486">MKNIFIITNSIDLTVDYLINKYSSHEINFFRFNTDYFQDYKIIITAEGTIIEYKDQSSRINLSKCGSLYYRKISMPSLSEYAPRYIPLMHREMLTVIEGIAETTGKYAITRPSILRKADNKIVQMKLAGELGFRLPRSLITNSNISAMSFCSDDQTIVKPISFGKIIGEDTIGFIQTNLVDRETSFCDLDYSPAYFQSYISKDYEVRLTIVGDKLFGVRIDSTDKVDWRKESSILQYSTLRVPADISDKCIKMMKLLKLNFAAFDFIVHEGEYIFLELNANGQWLWLEEELNLKISDALIDNLLGKKT</sequence>
<evidence type="ECO:0000259" key="1">
    <source>
        <dbReference type="Pfam" id="PF21068"/>
    </source>
</evidence>
<protein>
    <recommendedName>
        <fullName evidence="1">MvdD-like pre-ATP grasp domain-containing protein</fullName>
    </recommendedName>
</protein>
<comment type="caution">
    <text evidence="2">The sequence shown here is derived from an EMBL/GenBank/DDBJ whole genome shotgun (WGS) entry which is preliminary data.</text>
</comment>
<organism evidence="2 3">
    <name type="scientific">Exiguobacterium alkaliphilum</name>
    <dbReference type="NCBI Taxonomy" id="1428684"/>
    <lineage>
        <taxon>Bacteria</taxon>
        <taxon>Bacillati</taxon>
        <taxon>Bacillota</taxon>
        <taxon>Bacilli</taxon>
        <taxon>Bacillales</taxon>
        <taxon>Bacillales Family XII. Incertae Sedis</taxon>
        <taxon>Exiguobacterium</taxon>
    </lineage>
</organism>
<evidence type="ECO:0000313" key="3">
    <source>
        <dbReference type="Proteomes" id="UP001206821"/>
    </source>
</evidence>
<keyword evidence="3" id="KW-1185">Reference proteome</keyword>
<dbReference type="Pfam" id="PF21068">
    <property type="entry name" value="ATPgraspMvdD"/>
    <property type="match status" value="1"/>
</dbReference>
<reference evidence="2 3" key="1">
    <citation type="submission" date="2022-07" db="EMBL/GenBank/DDBJ databases">
        <title>Genomic and pangenome structural analysis of the polyextremophile Exiguobacterium.</title>
        <authorList>
            <person name="Shen L."/>
        </authorList>
    </citation>
    <scope>NUCLEOTIDE SEQUENCE [LARGE SCALE GENOMIC DNA]</scope>
    <source>
        <strain evidence="2 3">12_1</strain>
    </source>
</reference>